<accession>A0A837R550</accession>
<dbReference type="PANTHER" id="PTHR35794:SF1">
    <property type="entry name" value="CELL CYCLE PROTEIN GPSB"/>
    <property type="match status" value="1"/>
</dbReference>
<keyword evidence="2" id="KW-0963">Cytoplasm</keyword>
<comment type="subcellular location">
    <subcellularLocation>
        <location evidence="1">Cytoplasm</location>
    </subcellularLocation>
</comment>
<protein>
    <submittedName>
        <fullName evidence="8">Cell division protein GpsB</fullName>
    </submittedName>
</protein>
<keyword evidence="3 8" id="KW-0132">Cell division</keyword>
<dbReference type="InterPro" id="IPR007793">
    <property type="entry name" value="DivIVA_fam"/>
</dbReference>
<keyword evidence="4" id="KW-0133">Cell shape</keyword>
<gene>
    <name evidence="8" type="ORF">FD24_GL001895</name>
</gene>
<dbReference type="NCBIfam" id="NF010725">
    <property type="entry name" value="PRK14127.1"/>
    <property type="match status" value="1"/>
</dbReference>
<evidence type="ECO:0000313" key="8">
    <source>
        <dbReference type="EMBL" id="KRK22215.1"/>
    </source>
</evidence>
<name>A0A837R550_LACPE</name>
<dbReference type="GO" id="GO:0051301">
    <property type="term" value="P:cell division"/>
    <property type="evidence" value="ECO:0007669"/>
    <property type="project" value="UniProtKB-KW"/>
</dbReference>
<evidence type="ECO:0000313" key="9">
    <source>
        <dbReference type="Proteomes" id="UP000051020"/>
    </source>
</evidence>
<evidence type="ECO:0000256" key="5">
    <source>
        <dbReference type="ARBA" id="ARBA00023054"/>
    </source>
</evidence>
<keyword evidence="5 7" id="KW-0175">Coiled coil</keyword>
<dbReference type="NCBIfam" id="TIGR03544">
    <property type="entry name" value="DivI1A_domain"/>
    <property type="match status" value="1"/>
</dbReference>
<dbReference type="GO" id="GO:0008360">
    <property type="term" value="P:regulation of cell shape"/>
    <property type="evidence" value="ECO:0007669"/>
    <property type="project" value="UniProtKB-KW"/>
</dbReference>
<organism evidence="8 9">
    <name type="scientific">Lactiplantibacillus pentosus DSM 20314</name>
    <dbReference type="NCBI Taxonomy" id="1423791"/>
    <lineage>
        <taxon>Bacteria</taxon>
        <taxon>Bacillati</taxon>
        <taxon>Bacillota</taxon>
        <taxon>Bacilli</taxon>
        <taxon>Lactobacillales</taxon>
        <taxon>Lactobacillaceae</taxon>
        <taxon>Lactiplantibacillus</taxon>
    </lineage>
</organism>
<dbReference type="AlphaFoldDB" id="A0A837R550"/>
<proteinExistence type="predicted"/>
<evidence type="ECO:0000256" key="1">
    <source>
        <dbReference type="ARBA" id="ARBA00004496"/>
    </source>
</evidence>
<dbReference type="EMBL" id="AZCU01000025">
    <property type="protein sequence ID" value="KRK22215.1"/>
    <property type="molecule type" value="Genomic_DNA"/>
</dbReference>
<dbReference type="GO" id="GO:0005737">
    <property type="term" value="C:cytoplasm"/>
    <property type="evidence" value="ECO:0007669"/>
    <property type="project" value="UniProtKB-SubCell"/>
</dbReference>
<dbReference type="Pfam" id="PF05103">
    <property type="entry name" value="DivIVA"/>
    <property type="match status" value="1"/>
</dbReference>
<dbReference type="PIRSF" id="PIRSF029938">
    <property type="entry name" value="UCP029938"/>
    <property type="match status" value="1"/>
</dbReference>
<sequence>MRGYDPADVDGFLDNVIKDYESFTKDNQQLSDENERLRAKVDELTKQVAVGATSPSSQPTSTVTNMDILKRLSNLERHVFGAQLDNNQNESHRL</sequence>
<evidence type="ECO:0000256" key="6">
    <source>
        <dbReference type="ARBA" id="ARBA00023306"/>
    </source>
</evidence>
<evidence type="ECO:0000256" key="2">
    <source>
        <dbReference type="ARBA" id="ARBA00022490"/>
    </source>
</evidence>
<dbReference type="Proteomes" id="UP000051020">
    <property type="component" value="Unassembled WGS sequence"/>
</dbReference>
<feature type="coiled-coil region" evidence="7">
    <location>
        <begin position="13"/>
        <end position="47"/>
    </location>
</feature>
<comment type="caution">
    <text evidence="8">The sequence shown here is derived from an EMBL/GenBank/DDBJ whole genome shotgun (WGS) entry which is preliminary data.</text>
</comment>
<dbReference type="InterPro" id="IPR011229">
    <property type="entry name" value="Cell_cycle_GpsB"/>
</dbReference>
<reference evidence="8 9" key="1">
    <citation type="journal article" date="2015" name="Genome Announc.">
        <title>Expanding the biotechnology potential of lactobacilli through comparative genomics of 213 strains and associated genera.</title>
        <authorList>
            <person name="Sun Z."/>
            <person name="Harris H.M."/>
            <person name="McCann A."/>
            <person name="Guo C."/>
            <person name="Argimon S."/>
            <person name="Zhang W."/>
            <person name="Yang X."/>
            <person name="Jeffery I.B."/>
            <person name="Cooney J.C."/>
            <person name="Kagawa T.F."/>
            <person name="Liu W."/>
            <person name="Song Y."/>
            <person name="Salvetti E."/>
            <person name="Wrobel A."/>
            <person name="Rasinkangas P."/>
            <person name="Parkhill J."/>
            <person name="Rea M.C."/>
            <person name="O'Sullivan O."/>
            <person name="Ritari J."/>
            <person name="Douillard F.P."/>
            <person name="Paul Ross R."/>
            <person name="Yang R."/>
            <person name="Briner A.E."/>
            <person name="Felis G.E."/>
            <person name="de Vos W.M."/>
            <person name="Barrangou R."/>
            <person name="Klaenhammer T.R."/>
            <person name="Caufield P.W."/>
            <person name="Cui Y."/>
            <person name="Zhang H."/>
            <person name="O'Toole P.W."/>
        </authorList>
    </citation>
    <scope>NUCLEOTIDE SEQUENCE [LARGE SCALE GENOMIC DNA]</scope>
    <source>
        <strain evidence="8 9">DSM 20314</strain>
    </source>
</reference>
<evidence type="ECO:0000256" key="7">
    <source>
        <dbReference type="SAM" id="Coils"/>
    </source>
</evidence>
<dbReference type="InterPro" id="IPR019933">
    <property type="entry name" value="DivIVA_domain"/>
</dbReference>
<evidence type="ECO:0000256" key="3">
    <source>
        <dbReference type="ARBA" id="ARBA00022618"/>
    </source>
</evidence>
<dbReference type="Gene3D" id="6.10.250.660">
    <property type="match status" value="1"/>
</dbReference>
<keyword evidence="6" id="KW-0131">Cell cycle</keyword>
<dbReference type="PANTHER" id="PTHR35794">
    <property type="entry name" value="CELL DIVISION PROTEIN DIVIVA"/>
    <property type="match status" value="1"/>
</dbReference>
<evidence type="ECO:0000256" key="4">
    <source>
        <dbReference type="ARBA" id="ARBA00022960"/>
    </source>
</evidence>